<dbReference type="RefSeq" id="WP_084575055.1">
    <property type="nucleotide sequence ID" value="NZ_CP155572.1"/>
</dbReference>
<reference evidence="3 4" key="1">
    <citation type="submission" date="2017-04" db="EMBL/GenBank/DDBJ databases">
        <authorList>
            <person name="Afonso C.L."/>
            <person name="Miller P.J."/>
            <person name="Scott M.A."/>
            <person name="Spackman E."/>
            <person name="Goraichik I."/>
            <person name="Dimitrov K.M."/>
            <person name="Suarez D.L."/>
            <person name="Swayne D.E."/>
        </authorList>
    </citation>
    <scope>NUCLEOTIDE SEQUENCE [LARGE SCALE GENOMIC DNA]</scope>
    <source>
        <strain evidence="3 4">DSM 5090</strain>
    </source>
</reference>
<dbReference type="CDD" id="cd00118">
    <property type="entry name" value="LysM"/>
    <property type="match status" value="1"/>
</dbReference>
<keyword evidence="4" id="KW-1185">Reference proteome</keyword>
<dbReference type="InterPro" id="IPR018392">
    <property type="entry name" value="LysM"/>
</dbReference>
<dbReference type="PROSITE" id="PS51782">
    <property type="entry name" value="LYSM"/>
    <property type="match status" value="1"/>
</dbReference>
<gene>
    <name evidence="3" type="ORF">SAMN04488500_105120</name>
</gene>
<feature type="signal peptide" evidence="1">
    <location>
        <begin position="1"/>
        <end position="22"/>
    </location>
</feature>
<dbReference type="EMBL" id="FWXI01000005">
    <property type="protein sequence ID" value="SMC56386.1"/>
    <property type="molecule type" value="Genomic_DNA"/>
</dbReference>
<evidence type="ECO:0000313" key="3">
    <source>
        <dbReference type="EMBL" id="SMC56386.1"/>
    </source>
</evidence>
<dbReference type="OrthoDB" id="2679564at2"/>
<dbReference type="Proteomes" id="UP000192738">
    <property type="component" value="Unassembled WGS sequence"/>
</dbReference>
<dbReference type="SMART" id="SM00257">
    <property type="entry name" value="LysM"/>
    <property type="match status" value="1"/>
</dbReference>
<evidence type="ECO:0000256" key="1">
    <source>
        <dbReference type="SAM" id="SignalP"/>
    </source>
</evidence>
<organism evidence="3 4">
    <name type="scientific">Sporomusa malonica</name>
    <dbReference type="NCBI Taxonomy" id="112901"/>
    <lineage>
        <taxon>Bacteria</taxon>
        <taxon>Bacillati</taxon>
        <taxon>Bacillota</taxon>
        <taxon>Negativicutes</taxon>
        <taxon>Selenomonadales</taxon>
        <taxon>Sporomusaceae</taxon>
        <taxon>Sporomusa</taxon>
    </lineage>
</organism>
<protein>
    <submittedName>
        <fullName evidence="3">LysM domain-containing protein</fullName>
    </submittedName>
</protein>
<feature type="chain" id="PRO_5013003756" evidence="1">
    <location>
        <begin position="23"/>
        <end position="87"/>
    </location>
</feature>
<proteinExistence type="predicted"/>
<keyword evidence="1" id="KW-0732">Signal</keyword>
<feature type="domain" description="LysM" evidence="2">
    <location>
        <begin position="32"/>
        <end position="83"/>
    </location>
</feature>
<name>A0A1W2A6X7_9FIRM</name>
<dbReference type="Gene3D" id="3.10.350.10">
    <property type="entry name" value="LysM domain"/>
    <property type="match status" value="1"/>
</dbReference>
<evidence type="ECO:0000259" key="2">
    <source>
        <dbReference type="PROSITE" id="PS51782"/>
    </source>
</evidence>
<dbReference type="STRING" id="112901.SAMN04488500_105120"/>
<dbReference type="Pfam" id="PF01476">
    <property type="entry name" value="LysM"/>
    <property type="match status" value="1"/>
</dbReference>
<accession>A0A1W2A6X7</accession>
<dbReference type="AlphaFoldDB" id="A0A1W2A6X7"/>
<sequence>MRTLFILSLVLALLTITPLASSSAFFGSFSYETVYVKPGDTVWKIAANYITDKDDIREKVFAIRQLNKLNNNAQVYPGQALKVPVSR</sequence>
<dbReference type="InterPro" id="IPR036779">
    <property type="entry name" value="LysM_dom_sf"/>
</dbReference>
<dbReference type="SUPFAM" id="SSF54106">
    <property type="entry name" value="LysM domain"/>
    <property type="match status" value="1"/>
</dbReference>
<evidence type="ECO:0000313" key="4">
    <source>
        <dbReference type="Proteomes" id="UP000192738"/>
    </source>
</evidence>